<evidence type="ECO:0000256" key="2">
    <source>
        <dbReference type="ARBA" id="ARBA00011814"/>
    </source>
</evidence>
<dbReference type="OrthoDB" id="292693at2759"/>
<dbReference type="PANTHER" id="PTHR12901">
    <property type="entry name" value="SPERM PROTEIN HOMOLOG"/>
    <property type="match status" value="1"/>
</dbReference>
<dbReference type="Pfam" id="PF03364">
    <property type="entry name" value="Polyketide_cyc"/>
    <property type="match status" value="1"/>
</dbReference>
<comment type="similarity">
    <text evidence="1">Belongs to the COQ10 family.</text>
</comment>
<dbReference type="GO" id="GO:0045333">
    <property type="term" value="P:cellular respiration"/>
    <property type="evidence" value="ECO:0007669"/>
    <property type="project" value="InterPro"/>
</dbReference>
<dbReference type="STRING" id="155417.A0A4Q4SYK8"/>
<dbReference type="SUPFAM" id="SSF55961">
    <property type="entry name" value="Bet v1-like"/>
    <property type="match status" value="1"/>
</dbReference>
<evidence type="ECO:0000256" key="3">
    <source>
        <dbReference type="ARBA" id="ARBA00024947"/>
    </source>
</evidence>
<comment type="subunit">
    <text evidence="2">Interacts with coenzyme Q.</text>
</comment>
<comment type="function">
    <text evidence="3">Required for the function of coenzyme Q in the respiratory chain. May serve as a chaperone or may be involved in the transport of Q6 from its site of synthesis to the catalytic sites of the respiratory complexes.</text>
</comment>
<comment type="caution">
    <text evidence="6">The sequence shown here is derived from an EMBL/GenBank/DDBJ whole genome shotgun (WGS) entry which is preliminary data.</text>
</comment>
<reference evidence="6 7" key="1">
    <citation type="submission" date="2018-06" db="EMBL/GenBank/DDBJ databases">
        <title>Complete Genomes of Monosporascus.</title>
        <authorList>
            <person name="Robinson A.J."/>
            <person name="Natvig D.O."/>
        </authorList>
    </citation>
    <scope>NUCLEOTIDE SEQUENCE [LARGE SCALE GENOMIC DNA]</scope>
    <source>
        <strain evidence="6 7">CBS 110550</strain>
    </source>
</reference>
<proteinExistence type="inferred from homology"/>
<name>A0A4Q4SYK8_9PEZI</name>
<dbReference type="GO" id="GO:0005739">
    <property type="term" value="C:mitochondrion"/>
    <property type="evidence" value="ECO:0007669"/>
    <property type="project" value="TreeGrafter"/>
</dbReference>
<dbReference type="GO" id="GO:0048039">
    <property type="term" value="F:ubiquinone binding"/>
    <property type="evidence" value="ECO:0007669"/>
    <property type="project" value="InterPro"/>
</dbReference>
<dbReference type="InterPro" id="IPR005031">
    <property type="entry name" value="COQ10_START"/>
</dbReference>
<dbReference type="InterPro" id="IPR044996">
    <property type="entry name" value="COQ10-like"/>
</dbReference>
<feature type="compositionally biased region" description="Polar residues" evidence="4">
    <location>
        <begin position="33"/>
        <end position="49"/>
    </location>
</feature>
<evidence type="ECO:0000259" key="5">
    <source>
        <dbReference type="Pfam" id="PF03364"/>
    </source>
</evidence>
<dbReference type="Proteomes" id="UP000293360">
    <property type="component" value="Unassembled WGS sequence"/>
</dbReference>
<organism evidence="6 7">
    <name type="scientific">Monosporascus ibericus</name>
    <dbReference type="NCBI Taxonomy" id="155417"/>
    <lineage>
        <taxon>Eukaryota</taxon>
        <taxon>Fungi</taxon>
        <taxon>Dikarya</taxon>
        <taxon>Ascomycota</taxon>
        <taxon>Pezizomycotina</taxon>
        <taxon>Sordariomycetes</taxon>
        <taxon>Xylariomycetidae</taxon>
        <taxon>Xylariales</taxon>
        <taxon>Xylariales incertae sedis</taxon>
        <taxon>Monosporascus</taxon>
    </lineage>
</organism>
<dbReference type="PANTHER" id="PTHR12901:SF10">
    <property type="entry name" value="COENZYME Q-BINDING PROTEIN COQ10, MITOCHONDRIAL"/>
    <property type="match status" value="1"/>
</dbReference>
<dbReference type="InterPro" id="IPR023393">
    <property type="entry name" value="START-like_dom_sf"/>
</dbReference>
<sequence length="246" mass="27242">MAAVRSSVRILPRASIGAHSLSSSSSSSLVRMRQQQQRTFFSPPTSEPQTLTASARLPYNHAALYDRIADIDSYPTFLPYCRSARVTAWSVPDANTDPERRGCRRWPTRADLTAGWGGIEATYTSRVFCAPGIGVVEAISGDARTELSEDELRRYGLRDDGPEPRGDDGRVFKSLVTRWTVIPAEAAARADRFQNEWSDVRLDIKFQFENPLYGAVSSAVADKLAPVMVNAFVEQAKRVLKEPSKS</sequence>
<evidence type="ECO:0000313" key="6">
    <source>
        <dbReference type="EMBL" id="RYO87117.1"/>
    </source>
</evidence>
<dbReference type="EMBL" id="QJNU01000757">
    <property type="protein sequence ID" value="RYO87117.1"/>
    <property type="molecule type" value="Genomic_DNA"/>
</dbReference>
<dbReference type="CDD" id="cd07813">
    <property type="entry name" value="COQ10p_like"/>
    <property type="match status" value="1"/>
</dbReference>
<protein>
    <recommendedName>
        <fullName evidence="5">Coenzyme Q-binding protein COQ10 START domain-containing protein</fullName>
    </recommendedName>
</protein>
<evidence type="ECO:0000313" key="7">
    <source>
        <dbReference type="Proteomes" id="UP000293360"/>
    </source>
</evidence>
<feature type="domain" description="Coenzyme Q-binding protein COQ10 START" evidence="5">
    <location>
        <begin position="58"/>
        <end position="232"/>
    </location>
</feature>
<dbReference type="Gene3D" id="3.30.530.20">
    <property type="match status" value="1"/>
</dbReference>
<accession>A0A4Q4SYK8</accession>
<evidence type="ECO:0000256" key="4">
    <source>
        <dbReference type="SAM" id="MobiDB-lite"/>
    </source>
</evidence>
<evidence type="ECO:0000256" key="1">
    <source>
        <dbReference type="ARBA" id="ARBA00006885"/>
    </source>
</evidence>
<gene>
    <name evidence="6" type="ORF">DL764_008913</name>
</gene>
<feature type="region of interest" description="Disordered" evidence="4">
    <location>
        <begin position="26"/>
        <end position="49"/>
    </location>
</feature>
<dbReference type="AlphaFoldDB" id="A0A4Q4SYK8"/>
<keyword evidence="7" id="KW-1185">Reference proteome</keyword>